<dbReference type="InParanoid" id="D3AZT8"/>
<dbReference type="AlphaFoldDB" id="D3AZT8"/>
<comment type="caution">
    <text evidence="1">The sequence shown here is derived from an EMBL/GenBank/DDBJ whole genome shotgun (WGS) entry which is preliminary data.</text>
</comment>
<dbReference type="InterPro" id="IPR052050">
    <property type="entry name" value="SecEffector_AnkRepeat"/>
</dbReference>
<evidence type="ECO:0000313" key="2">
    <source>
        <dbReference type="Proteomes" id="UP000001396"/>
    </source>
</evidence>
<name>D3AZT8_HETP5</name>
<dbReference type="RefSeq" id="XP_020436675.1">
    <property type="nucleotide sequence ID" value="XM_020572558.1"/>
</dbReference>
<sequence length="564" mass="66364">MLESYNNKIIRNILFKNVKSIAFCGCNSHYSWSNLIRNPILLVRYNYIDVLLNQYFNLEENLLTDLQQRYKFVTSVFEAERSIRVFLEEAVQFNRITVLRYLFDERNLRLRSFNMNDCRWTDIAARHGHFEMVKFIYQHPLLSGYCSKVNDSTFYEAAKTNNVELIEWLSKNINITKNPILHFVSMESMSPIECASSHGNFDMVKWLVVNRPKDKRLKTVEFSLAINRLDIIEWLDSNGYIDHAKIEIDLDRVLPTLNEHSIEWLTNPTVDFKVRLSSQSFAIAVSSGRLNIAKWINEKHKEYVKVVPLLDVVGSYHLETIQWLHHNKFLYSDNPIGELLIPDKDTPEAQPFEMIKWIHENRSEKFSLATMRSAACFSLDIVKYLHNNVGMKSDLSYAIENAARYQQLDIVKFLHENTSQTIRPNRFHNIIGSAGLEVVKFIHSNRSERQYWTPRVMDKAAKHNHLDAIKFMNENRTERCTQQAIVYSIYFGHNDITQYLLDHKLCEYDHYVTFKHEGGINFQYETSTFNNNYDFLDNSEDFVIELEDDDDDDDDYSSSESSFD</sequence>
<dbReference type="Proteomes" id="UP000001396">
    <property type="component" value="Unassembled WGS sequence"/>
</dbReference>
<protein>
    <recommendedName>
        <fullName evidence="3">Ankyrin repeat-containing protein</fullName>
    </recommendedName>
</protein>
<dbReference type="InterPro" id="IPR002110">
    <property type="entry name" value="Ankyrin_rpt"/>
</dbReference>
<dbReference type="PANTHER" id="PTHR46586">
    <property type="entry name" value="ANKYRIN REPEAT-CONTAINING PROTEIN"/>
    <property type="match status" value="1"/>
</dbReference>
<dbReference type="Gene3D" id="1.25.40.20">
    <property type="entry name" value="Ankyrin repeat-containing domain"/>
    <property type="match status" value="2"/>
</dbReference>
<dbReference type="SUPFAM" id="SSF48403">
    <property type="entry name" value="Ankyrin repeat"/>
    <property type="match status" value="1"/>
</dbReference>
<dbReference type="InterPro" id="IPR036770">
    <property type="entry name" value="Ankyrin_rpt-contain_sf"/>
</dbReference>
<dbReference type="EMBL" id="ADBJ01000008">
    <property type="protein sequence ID" value="EFA84562.1"/>
    <property type="molecule type" value="Genomic_DNA"/>
</dbReference>
<keyword evidence="2" id="KW-1185">Reference proteome</keyword>
<dbReference type="PANTHER" id="PTHR46586:SF3">
    <property type="entry name" value="ANKYRIN REPEAT-CONTAINING PROTEIN"/>
    <property type="match status" value="1"/>
</dbReference>
<dbReference type="Pfam" id="PF12796">
    <property type="entry name" value="Ank_2"/>
    <property type="match status" value="1"/>
</dbReference>
<organism evidence="1 2">
    <name type="scientific">Heterostelium pallidum (strain ATCC 26659 / Pp 5 / PN500)</name>
    <name type="common">Cellular slime mold</name>
    <name type="synonym">Polysphondylium pallidum</name>
    <dbReference type="NCBI Taxonomy" id="670386"/>
    <lineage>
        <taxon>Eukaryota</taxon>
        <taxon>Amoebozoa</taxon>
        <taxon>Evosea</taxon>
        <taxon>Eumycetozoa</taxon>
        <taxon>Dictyostelia</taxon>
        <taxon>Acytosteliales</taxon>
        <taxon>Acytosteliaceae</taxon>
        <taxon>Heterostelium</taxon>
    </lineage>
</organism>
<evidence type="ECO:0000313" key="1">
    <source>
        <dbReference type="EMBL" id="EFA84562.1"/>
    </source>
</evidence>
<reference evidence="1 2" key="1">
    <citation type="journal article" date="2011" name="Genome Res.">
        <title>Phylogeny-wide analysis of social amoeba genomes highlights ancient origins for complex intercellular communication.</title>
        <authorList>
            <person name="Heidel A.J."/>
            <person name="Lawal H.M."/>
            <person name="Felder M."/>
            <person name="Schilde C."/>
            <person name="Helps N.R."/>
            <person name="Tunggal B."/>
            <person name="Rivero F."/>
            <person name="John U."/>
            <person name="Schleicher M."/>
            <person name="Eichinger L."/>
            <person name="Platzer M."/>
            <person name="Noegel A.A."/>
            <person name="Schaap P."/>
            <person name="Gloeckner G."/>
        </authorList>
    </citation>
    <scope>NUCLEOTIDE SEQUENCE [LARGE SCALE GENOMIC DNA]</scope>
    <source>
        <strain evidence="2">ATCC 26659 / Pp 5 / PN500</strain>
    </source>
</reference>
<proteinExistence type="predicted"/>
<accession>D3AZT8</accession>
<gene>
    <name evidence="1" type="ORF">PPL_01551</name>
</gene>
<dbReference type="GeneID" id="31357080"/>
<evidence type="ECO:0008006" key="3">
    <source>
        <dbReference type="Google" id="ProtNLM"/>
    </source>
</evidence>